<dbReference type="AlphaFoldDB" id="A0AAV9Z6H0"/>
<evidence type="ECO:0000313" key="1">
    <source>
        <dbReference type="EMBL" id="KAK6971939.1"/>
    </source>
</evidence>
<proteinExistence type="predicted"/>
<dbReference type="Proteomes" id="UP001362999">
    <property type="component" value="Unassembled WGS sequence"/>
</dbReference>
<organism evidence="1 2">
    <name type="scientific">Favolaschia claudopus</name>
    <dbReference type="NCBI Taxonomy" id="2862362"/>
    <lineage>
        <taxon>Eukaryota</taxon>
        <taxon>Fungi</taxon>
        <taxon>Dikarya</taxon>
        <taxon>Basidiomycota</taxon>
        <taxon>Agaricomycotina</taxon>
        <taxon>Agaricomycetes</taxon>
        <taxon>Agaricomycetidae</taxon>
        <taxon>Agaricales</taxon>
        <taxon>Marasmiineae</taxon>
        <taxon>Mycenaceae</taxon>
        <taxon>Favolaschia</taxon>
    </lineage>
</organism>
<reference evidence="1 2" key="1">
    <citation type="journal article" date="2024" name="J Genomics">
        <title>Draft genome sequencing and assembly of Favolaschia claudopus CIRM-BRFM 2984 isolated from oak limbs.</title>
        <authorList>
            <person name="Navarro D."/>
            <person name="Drula E."/>
            <person name="Chaduli D."/>
            <person name="Cazenave R."/>
            <person name="Ahrendt S."/>
            <person name="Wang J."/>
            <person name="Lipzen A."/>
            <person name="Daum C."/>
            <person name="Barry K."/>
            <person name="Grigoriev I.V."/>
            <person name="Favel A."/>
            <person name="Rosso M.N."/>
            <person name="Martin F."/>
        </authorList>
    </citation>
    <scope>NUCLEOTIDE SEQUENCE [LARGE SCALE GENOMIC DNA]</scope>
    <source>
        <strain evidence="1 2">CIRM-BRFM 2984</strain>
    </source>
</reference>
<comment type="caution">
    <text evidence="1">The sequence shown here is derived from an EMBL/GenBank/DDBJ whole genome shotgun (WGS) entry which is preliminary data.</text>
</comment>
<gene>
    <name evidence="1" type="ORF">R3P38DRAFT_3379437</name>
</gene>
<sequence>MHLGTREGGNSWARAVPVRHEDWIWGRIAQVMLGYSYGRNVVIYEQGNAHLGRNLLALISLCRVGGLTWRAEGTMDQALKPFVPPEKIQRFRPIKIGGLTSSAAIPRHRGQHWLSQVASPQCEAEIQYIAVLSYRVVQKSVGFLQLMCTCVRGNESEVNIPSCRGVATDARKKMSDGRRETMQWLSRTGRSVKPAVWEK</sequence>
<protein>
    <submittedName>
        <fullName evidence="1">Uncharacterized protein</fullName>
    </submittedName>
</protein>
<evidence type="ECO:0000313" key="2">
    <source>
        <dbReference type="Proteomes" id="UP001362999"/>
    </source>
</evidence>
<accession>A0AAV9Z6H0</accession>
<dbReference type="EMBL" id="JAWWNJ010000200">
    <property type="protein sequence ID" value="KAK6971939.1"/>
    <property type="molecule type" value="Genomic_DNA"/>
</dbReference>
<keyword evidence="2" id="KW-1185">Reference proteome</keyword>
<name>A0AAV9Z6H0_9AGAR</name>